<dbReference type="InterPro" id="IPR010985">
    <property type="entry name" value="Ribbon_hlx_hlx"/>
</dbReference>
<evidence type="ECO:0000313" key="3">
    <source>
        <dbReference type="Proteomes" id="UP000270261"/>
    </source>
</evidence>
<keyword evidence="3" id="KW-1185">Reference proteome</keyword>
<dbReference type="Proteomes" id="UP000270261">
    <property type="component" value="Unassembled WGS sequence"/>
</dbReference>
<protein>
    <submittedName>
        <fullName evidence="2">Plasmid stabilization protein</fullName>
    </submittedName>
</protein>
<dbReference type="InterPro" id="IPR053853">
    <property type="entry name" value="FitA-like_RHH"/>
</dbReference>
<sequence>MGVLTVRNVPDDIHRALRVRAAEHGRSAEAEVRAILASVLKPQERVRAGDALAAIGRDLGLTREDFEFMERLRDRTPAQPMSFDE</sequence>
<dbReference type="OrthoDB" id="2389872at2"/>
<feature type="domain" description="Antitoxin FitA-like ribbon-helix-helix" evidence="1">
    <location>
        <begin position="4"/>
        <end position="39"/>
    </location>
</feature>
<organism evidence="2 3">
    <name type="scientific">Lautropia dentalis</name>
    <dbReference type="NCBI Taxonomy" id="2490857"/>
    <lineage>
        <taxon>Bacteria</taxon>
        <taxon>Pseudomonadati</taxon>
        <taxon>Pseudomonadota</taxon>
        <taxon>Betaproteobacteria</taxon>
        <taxon>Burkholderiales</taxon>
        <taxon>Burkholderiaceae</taxon>
        <taxon>Lautropia</taxon>
    </lineage>
</organism>
<dbReference type="Pfam" id="PF22513">
    <property type="entry name" value="FitA-like_RHH"/>
    <property type="match status" value="1"/>
</dbReference>
<evidence type="ECO:0000259" key="1">
    <source>
        <dbReference type="Pfam" id="PF22513"/>
    </source>
</evidence>
<evidence type="ECO:0000313" key="2">
    <source>
        <dbReference type="EMBL" id="RRN45675.1"/>
    </source>
</evidence>
<proteinExistence type="predicted"/>
<dbReference type="Gene3D" id="1.10.1220.10">
    <property type="entry name" value="Met repressor-like"/>
    <property type="match status" value="1"/>
</dbReference>
<dbReference type="EMBL" id="RRUE01000001">
    <property type="protein sequence ID" value="RRN45675.1"/>
    <property type="molecule type" value="Genomic_DNA"/>
</dbReference>
<name>A0A426FSL6_9BURK</name>
<dbReference type="InterPro" id="IPR013321">
    <property type="entry name" value="Arc_rbn_hlx_hlx"/>
</dbReference>
<dbReference type="RefSeq" id="WP_125095104.1">
    <property type="nucleotide sequence ID" value="NZ_RRUE01000001.1"/>
</dbReference>
<reference evidence="2 3" key="1">
    <citation type="submission" date="2018-11" db="EMBL/GenBank/DDBJ databases">
        <title>Genome sequencing of Lautropia sp. KCOM 2505 (= ChDC F240).</title>
        <authorList>
            <person name="Kook J.-K."/>
            <person name="Park S.-N."/>
            <person name="Lim Y.K."/>
        </authorList>
    </citation>
    <scope>NUCLEOTIDE SEQUENCE [LARGE SCALE GENOMIC DNA]</scope>
    <source>
        <strain evidence="2 3">KCOM 2505</strain>
    </source>
</reference>
<comment type="caution">
    <text evidence="2">The sequence shown here is derived from an EMBL/GenBank/DDBJ whole genome shotgun (WGS) entry which is preliminary data.</text>
</comment>
<gene>
    <name evidence="2" type="ORF">EHV23_05850</name>
</gene>
<dbReference type="AlphaFoldDB" id="A0A426FSL6"/>
<accession>A0A426FSL6</accession>
<dbReference type="GO" id="GO:0006355">
    <property type="term" value="P:regulation of DNA-templated transcription"/>
    <property type="evidence" value="ECO:0007669"/>
    <property type="project" value="InterPro"/>
</dbReference>
<dbReference type="SUPFAM" id="SSF47598">
    <property type="entry name" value="Ribbon-helix-helix"/>
    <property type="match status" value="1"/>
</dbReference>